<evidence type="ECO:0000256" key="1">
    <source>
        <dbReference type="SAM" id="MobiDB-lite"/>
    </source>
</evidence>
<dbReference type="RefSeq" id="WP_056681076.1">
    <property type="nucleotide sequence ID" value="NZ_JAULSC010000049.1"/>
</dbReference>
<proteinExistence type="predicted"/>
<sequence>MAIEPWRQATKTYRGGRMVIDELTENPPTEGVAHAVRTTARHDWAAMAIAAGLASGLDEPAIRVGHRLEIEARRSNQLAEHTAAREPRPRNVLSKIKTISR</sequence>
<keyword evidence="3" id="KW-1185">Reference proteome</keyword>
<name>A0ABT8TYA5_9ACTN</name>
<gene>
    <name evidence="2" type="ORF">QWJ41_20590</name>
</gene>
<comment type="caution">
    <text evidence="2">The sequence shown here is derived from an EMBL/GenBank/DDBJ whole genome shotgun (WGS) entry which is preliminary data.</text>
</comment>
<evidence type="ECO:0000313" key="2">
    <source>
        <dbReference type="EMBL" id="MDO3398128.1"/>
    </source>
</evidence>
<evidence type="ECO:0000313" key="3">
    <source>
        <dbReference type="Proteomes" id="UP001168363"/>
    </source>
</evidence>
<organism evidence="2 3">
    <name type="scientific">Nocardioides cremeus</name>
    <dbReference type="NCBI Taxonomy" id="3058044"/>
    <lineage>
        <taxon>Bacteria</taxon>
        <taxon>Bacillati</taxon>
        <taxon>Actinomycetota</taxon>
        <taxon>Actinomycetes</taxon>
        <taxon>Propionibacteriales</taxon>
        <taxon>Nocardioidaceae</taxon>
        <taxon>Nocardioides</taxon>
    </lineage>
</organism>
<accession>A0ABT8TYA5</accession>
<protein>
    <submittedName>
        <fullName evidence="2">Uncharacterized protein</fullName>
    </submittedName>
</protein>
<feature type="region of interest" description="Disordered" evidence="1">
    <location>
        <begin position="76"/>
        <end position="101"/>
    </location>
</feature>
<dbReference type="EMBL" id="JAULSC010000049">
    <property type="protein sequence ID" value="MDO3398128.1"/>
    <property type="molecule type" value="Genomic_DNA"/>
</dbReference>
<reference evidence="2" key="1">
    <citation type="submission" date="2023-06" db="EMBL/GenBank/DDBJ databases">
        <title>Genome sequence of Nocardioides sp. SOB44.</title>
        <authorList>
            <person name="Zhang G."/>
        </authorList>
    </citation>
    <scope>NUCLEOTIDE SEQUENCE</scope>
    <source>
        <strain evidence="2">SOB44</strain>
    </source>
</reference>
<dbReference type="Proteomes" id="UP001168363">
    <property type="component" value="Unassembled WGS sequence"/>
</dbReference>